<evidence type="ECO:0000259" key="4">
    <source>
        <dbReference type="PROSITE" id="PS50887"/>
    </source>
</evidence>
<evidence type="ECO:0000256" key="3">
    <source>
        <dbReference type="ARBA" id="ARBA00034247"/>
    </source>
</evidence>
<evidence type="ECO:0000256" key="2">
    <source>
        <dbReference type="ARBA" id="ARBA00012528"/>
    </source>
</evidence>
<sequence length="329" mass="37198">MIYKERDDWLHAILNTLPDHVFILNEQGRYIESFGGTYHSKHFNAQSYANLTLNDVLSPSKAAELIGYINDVLRSNEPKVVKYSIALQDHLLMPIEELEALENPEETWFEAIIKPVESFQDNENLVIWSVRDVTKTHLLERRLKELSETDELTGVLNRRAFLTSLDRSLSAHSHPSQTLTCVMIDIDHFKEINDQVGHFSGDQVINHVAKICQRAIRGTDFIGRLGGEEFAVILANTSAIQAYEVAERIRQAIQNAPCKVDGIEISTTVSIGVAEYDGQVLSAKELMVNADKAMYYSKHSGRNQVTLYHGNIPDVKLQHSTNLRIQKVS</sequence>
<dbReference type="InterPro" id="IPR035965">
    <property type="entry name" value="PAS-like_dom_sf"/>
</dbReference>
<dbReference type="FunFam" id="3.30.70.270:FF:000001">
    <property type="entry name" value="Diguanylate cyclase domain protein"/>
    <property type="match status" value="1"/>
</dbReference>
<dbReference type="EMBL" id="CAKMTQ010000022">
    <property type="protein sequence ID" value="CAH1530700.1"/>
    <property type="molecule type" value="Genomic_DNA"/>
</dbReference>
<dbReference type="EC" id="2.7.7.65" evidence="2"/>
<feature type="domain" description="GGDEF" evidence="4">
    <location>
        <begin position="177"/>
        <end position="310"/>
    </location>
</feature>
<dbReference type="Gene3D" id="3.30.450.20">
    <property type="entry name" value="PAS domain"/>
    <property type="match status" value="1"/>
</dbReference>
<protein>
    <recommendedName>
        <fullName evidence="2">diguanylate cyclase</fullName>
        <ecNumber evidence="2">2.7.7.65</ecNumber>
    </recommendedName>
</protein>
<dbReference type="SMART" id="SM00267">
    <property type="entry name" value="GGDEF"/>
    <property type="match status" value="1"/>
</dbReference>
<dbReference type="Pfam" id="PF00990">
    <property type="entry name" value="GGDEF"/>
    <property type="match status" value="1"/>
</dbReference>
<dbReference type="GO" id="GO:0052621">
    <property type="term" value="F:diguanylate cyclase activity"/>
    <property type="evidence" value="ECO:0007669"/>
    <property type="project" value="UniProtKB-EC"/>
</dbReference>
<name>A0AAU9Q6Y2_9VIBR</name>
<evidence type="ECO:0000256" key="1">
    <source>
        <dbReference type="ARBA" id="ARBA00001946"/>
    </source>
</evidence>
<comment type="caution">
    <text evidence="5">The sequence shown here is derived from an EMBL/GenBank/DDBJ whole genome shotgun (WGS) entry which is preliminary data.</text>
</comment>
<dbReference type="PROSITE" id="PS50887">
    <property type="entry name" value="GGDEF"/>
    <property type="match status" value="1"/>
</dbReference>
<dbReference type="RefSeq" id="WP_409931159.1">
    <property type="nucleotide sequence ID" value="NZ_CAKMTQ010000022.1"/>
</dbReference>
<comment type="cofactor">
    <cofactor evidence="1">
        <name>Mg(2+)</name>
        <dbReference type="ChEBI" id="CHEBI:18420"/>
    </cofactor>
</comment>
<dbReference type="Gene3D" id="3.30.70.270">
    <property type="match status" value="1"/>
</dbReference>
<accession>A0AAU9Q6Y2</accession>
<reference evidence="5" key="1">
    <citation type="submission" date="2022-01" db="EMBL/GenBank/DDBJ databases">
        <authorList>
            <person name="Lagorce A."/>
        </authorList>
    </citation>
    <scope>NUCLEOTIDE SEQUENCE</scope>
    <source>
        <strain evidence="5">Th15_F1_D04</strain>
    </source>
</reference>
<dbReference type="InterPro" id="IPR000160">
    <property type="entry name" value="GGDEF_dom"/>
</dbReference>
<dbReference type="InterPro" id="IPR043128">
    <property type="entry name" value="Rev_trsase/Diguanyl_cyclase"/>
</dbReference>
<proteinExistence type="predicted"/>
<dbReference type="PANTHER" id="PTHR45138">
    <property type="entry name" value="REGULATORY COMPONENTS OF SENSORY TRANSDUCTION SYSTEM"/>
    <property type="match status" value="1"/>
</dbReference>
<dbReference type="PANTHER" id="PTHR45138:SF9">
    <property type="entry name" value="DIGUANYLATE CYCLASE DGCM-RELATED"/>
    <property type="match status" value="1"/>
</dbReference>
<dbReference type="SUPFAM" id="SSF55073">
    <property type="entry name" value="Nucleotide cyclase"/>
    <property type="match status" value="1"/>
</dbReference>
<dbReference type="InterPro" id="IPR050469">
    <property type="entry name" value="Diguanylate_Cyclase"/>
</dbReference>
<organism evidence="5 6">
    <name type="scientific">Vibrio owensii</name>
    <dbReference type="NCBI Taxonomy" id="696485"/>
    <lineage>
        <taxon>Bacteria</taxon>
        <taxon>Pseudomonadati</taxon>
        <taxon>Pseudomonadota</taxon>
        <taxon>Gammaproteobacteria</taxon>
        <taxon>Vibrionales</taxon>
        <taxon>Vibrionaceae</taxon>
        <taxon>Vibrio</taxon>
    </lineage>
</organism>
<dbReference type="InterPro" id="IPR029787">
    <property type="entry name" value="Nucleotide_cyclase"/>
</dbReference>
<evidence type="ECO:0000313" key="5">
    <source>
        <dbReference type="EMBL" id="CAH1530700.1"/>
    </source>
</evidence>
<dbReference type="AlphaFoldDB" id="A0AAU9Q6Y2"/>
<gene>
    <name evidence="5" type="ORF">THF1D04_290031</name>
</gene>
<dbReference type="CDD" id="cd01949">
    <property type="entry name" value="GGDEF"/>
    <property type="match status" value="1"/>
</dbReference>
<comment type="catalytic activity">
    <reaction evidence="3">
        <text>2 GTP = 3',3'-c-di-GMP + 2 diphosphate</text>
        <dbReference type="Rhea" id="RHEA:24898"/>
        <dbReference type="ChEBI" id="CHEBI:33019"/>
        <dbReference type="ChEBI" id="CHEBI:37565"/>
        <dbReference type="ChEBI" id="CHEBI:58805"/>
        <dbReference type="EC" id="2.7.7.65"/>
    </reaction>
</comment>
<dbReference type="SUPFAM" id="SSF55785">
    <property type="entry name" value="PYP-like sensor domain (PAS domain)"/>
    <property type="match status" value="1"/>
</dbReference>
<dbReference type="Proteomes" id="UP001295420">
    <property type="component" value="Unassembled WGS sequence"/>
</dbReference>
<evidence type="ECO:0000313" key="6">
    <source>
        <dbReference type="Proteomes" id="UP001295420"/>
    </source>
</evidence>
<dbReference type="NCBIfam" id="TIGR00254">
    <property type="entry name" value="GGDEF"/>
    <property type="match status" value="1"/>
</dbReference>